<dbReference type="Pfam" id="PF00200">
    <property type="entry name" value="Disintegrin"/>
    <property type="match status" value="1"/>
</dbReference>
<dbReference type="SUPFAM" id="SSF55486">
    <property type="entry name" value="Metalloproteases ('zincins'), catalytic domain"/>
    <property type="match status" value="1"/>
</dbReference>
<feature type="active site" evidence="4">
    <location>
        <position position="483"/>
    </location>
</feature>
<dbReference type="SMART" id="SM00050">
    <property type="entry name" value="DISIN"/>
    <property type="match status" value="1"/>
</dbReference>
<dbReference type="PROSITE" id="PS50214">
    <property type="entry name" value="DISINTEGRIN_2"/>
    <property type="match status" value="1"/>
</dbReference>
<name>A0A4P9Z1W0_9FUNG</name>
<keyword evidence="4" id="KW-0862">Zinc</keyword>
<dbReference type="GO" id="GO:0004222">
    <property type="term" value="F:metalloendopeptidase activity"/>
    <property type="evidence" value="ECO:0007669"/>
    <property type="project" value="InterPro"/>
</dbReference>
<dbReference type="EMBL" id="KZ989412">
    <property type="protein sequence ID" value="RKP26487.1"/>
    <property type="molecule type" value="Genomic_DNA"/>
</dbReference>
<dbReference type="Gene3D" id="3.40.390.10">
    <property type="entry name" value="Collagenase (Catalytic Domain)"/>
    <property type="match status" value="1"/>
</dbReference>
<sequence length="747" mass="83002">MPSYAHYTAHSDVRDPGQLTHMEFVHETSIDLLPRAIAEAHKTANPHAALVRRSSMLAYAGPSPIDEAGQPATRRDIDPQLRHDDAFRLRFRAYNQTFHLHLRPHTELLHPDARIRLHQPDGSVKEEPLRAEDVRVYTGVVVRPSQSDRRLHEDALGVVRLRIEDKEHLDPFSEVIGWARILVHDDQPLTINRPHRMVYEGAFTANGEMYNIMATSTFRRSKRPEDPEIVNPSARSAEYRRARMVIFRDSDKKVRDRVSGIMRMASEMRKPHGCGADQLRYNERMRDVHAHEDLAAYEPHARRLLSTSSPLHTAVLRRRQITRNRSCPTAKKILYMGAAADCTYVKKYKSQVEARKRILSDWGLASAVYERTFNVQLGLIMVEVRDPTCPATPAKGEEWNRDCSDTYTINHRLNDFSRWRGARGNDGAGLWHLVTQCSTGTKIGVAWLGALCQTNAQVQEQDIVSGTGVSSIAKDGWKVIAHEIGHNFGARHDCTKELCPCGPQCGCCPCEQQCDCDGQYLMNPTSDVKSSDFSPCSVRDICNYYPSASSCLQDPGSKKVLTVAMCGNGIKEGDEECDCGTEETCANDKCCTSACKLKPNAKCSDRNDECCKDCQIKSANTVCRPSISECDIQEDPTQSNRCLILSGQLLDGSECGMGGRCEAGACKGSSFVNGIKAFFKRYSWLPIVLGVLGGISAQPHPFAQPVAQSSYVDPTPYNGPMPMQPLPPAAQTGRPPAQAHPYGGYPS</sequence>
<dbReference type="GO" id="GO:0005886">
    <property type="term" value="C:plasma membrane"/>
    <property type="evidence" value="ECO:0007669"/>
    <property type="project" value="TreeGrafter"/>
</dbReference>
<feature type="region of interest" description="Disordered" evidence="5">
    <location>
        <begin position="713"/>
        <end position="747"/>
    </location>
</feature>
<evidence type="ECO:0000256" key="1">
    <source>
        <dbReference type="ARBA" id="ARBA00023157"/>
    </source>
</evidence>
<keyword evidence="9" id="KW-1185">Reference proteome</keyword>
<dbReference type="PANTHER" id="PTHR45702:SF2">
    <property type="entry name" value="KUZBANIAN, ISOFORM A"/>
    <property type="match status" value="1"/>
</dbReference>
<dbReference type="Pfam" id="PF13583">
    <property type="entry name" value="Reprolysin_4"/>
    <property type="match status" value="1"/>
</dbReference>
<keyword evidence="4" id="KW-0479">Metal-binding</keyword>
<gene>
    <name evidence="8" type="ORF">SYNPS1DRAFT_21762</name>
</gene>
<feature type="domain" description="Disintegrin" evidence="6">
    <location>
        <begin position="563"/>
        <end position="634"/>
    </location>
</feature>
<protein>
    <recommendedName>
        <fullName evidence="3">Disintegrin and metalloproteinase domain-containing protein B</fullName>
    </recommendedName>
</protein>
<feature type="binding site" evidence="4">
    <location>
        <position position="482"/>
    </location>
    <ligand>
        <name>Zn(2+)</name>
        <dbReference type="ChEBI" id="CHEBI:29105"/>
        <note>catalytic</note>
    </ligand>
</feature>
<feature type="domain" description="Peptidase M12B" evidence="7">
    <location>
        <begin position="332"/>
        <end position="541"/>
    </location>
</feature>
<dbReference type="InterPro" id="IPR024079">
    <property type="entry name" value="MetalloPept_cat_dom_sf"/>
</dbReference>
<reference evidence="9" key="1">
    <citation type="journal article" date="2018" name="Nat. Microbiol.">
        <title>Leveraging single-cell genomics to expand the fungal tree of life.</title>
        <authorList>
            <person name="Ahrendt S.R."/>
            <person name="Quandt C.A."/>
            <person name="Ciobanu D."/>
            <person name="Clum A."/>
            <person name="Salamov A."/>
            <person name="Andreopoulos B."/>
            <person name="Cheng J.F."/>
            <person name="Woyke T."/>
            <person name="Pelin A."/>
            <person name="Henrissat B."/>
            <person name="Reynolds N.K."/>
            <person name="Benny G.L."/>
            <person name="Smith M.E."/>
            <person name="James T.Y."/>
            <person name="Grigoriev I.V."/>
        </authorList>
    </citation>
    <scope>NUCLEOTIDE SEQUENCE [LARGE SCALE GENOMIC DNA]</scope>
    <source>
        <strain evidence="9">Benny S71-1</strain>
    </source>
</reference>
<feature type="binding site" evidence="4">
    <location>
        <position position="492"/>
    </location>
    <ligand>
        <name>Zn(2+)</name>
        <dbReference type="ChEBI" id="CHEBI:29105"/>
        <note>catalytic</note>
    </ligand>
</feature>
<evidence type="ECO:0000256" key="4">
    <source>
        <dbReference type="PROSITE-ProRule" id="PRU00276"/>
    </source>
</evidence>
<dbReference type="InterPro" id="IPR002870">
    <property type="entry name" value="Peptidase_M12B_N"/>
</dbReference>
<dbReference type="Gene3D" id="4.10.70.10">
    <property type="entry name" value="Disintegrin domain"/>
    <property type="match status" value="1"/>
</dbReference>
<dbReference type="InterPro" id="IPR001762">
    <property type="entry name" value="Disintegrin_dom"/>
</dbReference>
<accession>A0A4P9Z1W0</accession>
<evidence type="ECO:0000256" key="5">
    <source>
        <dbReference type="SAM" id="MobiDB-lite"/>
    </source>
</evidence>
<evidence type="ECO:0000256" key="3">
    <source>
        <dbReference type="ARBA" id="ARBA00074021"/>
    </source>
</evidence>
<keyword evidence="1" id="KW-1015">Disulfide bond</keyword>
<dbReference type="InterPro" id="IPR001590">
    <property type="entry name" value="Peptidase_M12B"/>
</dbReference>
<dbReference type="SUPFAM" id="SSF57552">
    <property type="entry name" value="Blood coagulation inhibitor (disintegrin)"/>
    <property type="match status" value="1"/>
</dbReference>
<evidence type="ECO:0000313" key="9">
    <source>
        <dbReference type="Proteomes" id="UP000278143"/>
    </source>
</evidence>
<proteinExistence type="predicted"/>
<evidence type="ECO:0000259" key="7">
    <source>
        <dbReference type="PROSITE" id="PS50215"/>
    </source>
</evidence>
<organism evidence="8 9">
    <name type="scientific">Syncephalis pseudoplumigaleata</name>
    <dbReference type="NCBI Taxonomy" id="1712513"/>
    <lineage>
        <taxon>Eukaryota</taxon>
        <taxon>Fungi</taxon>
        <taxon>Fungi incertae sedis</taxon>
        <taxon>Zoopagomycota</taxon>
        <taxon>Zoopagomycotina</taxon>
        <taxon>Zoopagomycetes</taxon>
        <taxon>Zoopagales</taxon>
        <taxon>Piptocephalidaceae</taxon>
        <taxon>Syncephalis</taxon>
    </lineage>
</organism>
<comment type="caution">
    <text evidence="4">Lacks conserved residue(s) required for the propagation of feature annotation.</text>
</comment>
<dbReference type="Pfam" id="PF01562">
    <property type="entry name" value="Pep_M12B_propep"/>
    <property type="match status" value="1"/>
</dbReference>
<comment type="function">
    <text evidence="2">Probable zinc protease.</text>
</comment>
<evidence type="ECO:0000256" key="2">
    <source>
        <dbReference type="ARBA" id="ARBA00056552"/>
    </source>
</evidence>
<dbReference type="PROSITE" id="PS50215">
    <property type="entry name" value="ADAM_MEPRO"/>
    <property type="match status" value="1"/>
</dbReference>
<dbReference type="FunFam" id="4.10.70.10:FF:000003">
    <property type="entry name" value="Disintegrin and metalloproteinase domain-containing protein 17"/>
    <property type="match status" value="1"/>
</dbReference>
<dbReference type="InterPro" id="IPR036436">
    <property type="entry name" value="Disintegrin_dom_sf"/>
</dbReference>
<dbReference type="InterPro" id="IPR051489">
    <property type="entry name" value="ADAM_Metalloproteinase"/>
</dbReference>
<feature type="compositionally biased region" description="Pro residues" evidence="5">
    <location>
        <begin position="717"/>
        <end position="728"/>
    </location>
</feature>
<dbReference type="OrthoDB" id="5951731at2759"/>
<dbReference type="PANTHER" id="PTHR45702">
    <property type="entry name" value="ADAM10/ADAM17 METALLOPEPTIDASE FAMILY MEMBER"/>
    <property type="match status" value="1"/>
</dbReference>
<dbReference type="Proteomes" id="UP000278143">
    <property type="component" value="Unassembled WGS sequence"/>
</dbReference>
<feature type="binding site" evidence="4">
    <location>
        <position position="486"/>
    </location>
    <ligand>
        <name>Zn(2+)</name>
        <dbReference type="ChEBI" id="CHEBI:29105"/>
        <note>catalytic</note>
    </ligand>
</feature>
<evidence type="ECO:0000259" key="6">
    <source>
        <dbReference type="PROSITE" id="PS50214"/>
    </source>
</evidence>
<dbReference type="GO" id="GO:0046872">
    <property type="term" value="F:metal ion binding"/>
    <property type="evidence" value="ECO:0007669"/>
    <property type="project" value="UniProtKB-KW"/>
</dbReference>
<dbReference type="GO" id="GO:0006509">
    <property type="term" value="P:membrane protein ectodomain proteolysis"/>
    <property type="evidence" value="ECO:0007669"/>
    <property type="project" value="TreeGrafter"/>
</dbReference>
<evidence type="ECO:0000313" key="8">
    <source>
        <dbReference type="EMBL" id="RKP26487.1"/>
    </source>
</evidence>
<dbReference type="AlphaFoldDB" id="A0A4P9Z1W0"/>